<dbReference type="Pfam" id="PF12645">
    <property type="entry name" value="HTH_16"/>
    <property type="match status" value="1"/>
</dbReference>
<dbReference type="EMBL" id="JAUQTB010000006">
    <property type="protein sequence ID" value="MDO7907174.1"/>
    <property type="molecule type" value="Genomic_DNA"/>
</dbReference>
<organism evidence="2 3">
    <name type="scientific">Paenibacillus lacisoli</name>
    <dbReference type="NCBI Taxonomy" id="3064525"/>
    <lineage>
        <taxon>Bacteria</taxon>
        <taxon>Bacillati</taxon>
        <taxon>Bacillota</taxon>
        <taxon>Bacilli</taxon>
        <taxon>Bacillales</taxon>
        <taxon>Paenibacillaceae</taxon>
        <taxon>Paenibacillus</taxon>
    </lineage>
</organism>
<comment type="caution">
    <text evidence="2">The sequence shown here is derived from an EMBL/GenBank/DDBJ whole genome shotgun (WGS) entry which is preliminary data.</text>
</comment>
<feature type="domain" description="Helix-turn-helix conjugative transposon-like" evidence="1">
    <location>
        <begin position="5"/>
        <end position="61"/>
    </location>
</feature>
<dbReference type="InterPro" id="IPR013325">
    <property type="entry name" value="RNA_pol_sigma_r2"/>
</dbReference>
<keyword evidence="3" id="KW-1185">Reference proteome</keyword>
<proteinExistence type="predicted"/>
<dbReference type="SUPFAM" id="SSF88946">
    <property type="entry name" value="Sigma2 domain of RNA polymerase sigma factors"/>
    <property type="match status" value="1"/>
</dbReference>
<gene>
    <name evidence="2" type="ORF">Q5741_12215</name>
</gene>
<evidence type="ECO:0000313" key="2">
    <source>
        <dbReference type="EMBL" id="MDO7907174.1"/>
    </source>
</evidence>
<protein>
    <submittedName>
        <fullName evidence="2">Helix-turn-helix domain-containing protein</fullName>
    </submittedName>
</protein>
<dbReference type="InterPro" id="IPR024760">
    <property type="entry name" value="HTH_dom_conjug_TS-like"/>
</dbReference>
<evidence type="ECO:0000313" key="3">
    <source>
        <dbReference type="Proteomes" id="UP001240171"/>
    </source>
</evidence>
<dbReference type="RefSeq" id="WP_305024381.1">
    <property type="nucleotide sequence ID" value="NZ_JAUQTB010000006.1"/>
</dbReference>
<name>A0ABT9CD28_9BACL</name>
<reference evidence="2 3" key="1">
    <citation type="submission" date="2023-07" db="EMBL/GenBank/DDBJ databases">
        <title>Paenibacillus sp. JX-17 nov. isolated from soil.</title>
        <authorList>
            <person name="Wan Y."/>
            <person name="Liu B."/>
        </authorList>
    </citation>
    <scope>NUCLEOTIDE SEQUENCE [LARGE SCALE GENOMIC DNA]</scope>
    <source>
        <strain evidence="2 3">JX-17</strain>
    </source>
</reference>
<evidence type="ECO:0000259" key="1">
    <source>
        <dbReference type="Pfam" id="PF12645"/>
    </source>
</evidence>
<dbReference type="Proteomes" id="UP001240171">
    <property type="component" value="Unassembled WGS sequence"/>
</dbReference>
<sequence length="98" mass="11436">MNNLFELCRQAQRYHPQAMERILELFQPKISRSLCQTSIQERDDLRQELYLKMIEAVQKYDLDRTPGFWQFVDEFGQVPELTGLSAERPEGAGASLSQ</sequence>
<accession>A0ABT9CD28</accession>